<name>A0A5C7SPR6_THASP</name>
<keyword evidence="2" id="KW-0472">Membrane</keyword>
<dbReference type="Proteomes" id="UP000321192">
    <property type="component" value="Unassembled WGS sequence"/>
</dbReference>
<feature type="transmembrane region" description="Helical" evidence="2">
    <location>
        <begin position="45"/>
        <end position="66"/>
    </location>
</feature>
<keyword evidence="2" id="KW-0812">Transmembrane</keyword>
<comment type="caution">
    <text evidence="3">The sequence shown here is derived from an EMBL/GenBank/DDBJ whole genome shotgun (WGS) entry which is preliminary data.</text>
</comment>
<reference evidence="3 4" key="1">
    <citation type="submission" date="2018-09" db="EMBL/GenBank/DDBJ databases">
        <title>Metagenome Assembled Genomes from an Advanced Water Purification Facility.</title>
        <authorList>
            <person name="Stamps B.W."/>
            <person name="Spear J.R."/>
        </authorList>
    </citation>
    <scope>NUCLEOTIDE SEQUENCE [LARGE SCALE GENOMIC DNA]</scope>
    <source>
        <strain evidence="3">Bin_27_1</strain>
    </source>
</reference>
<evidence type="ECO:0000313" key="3">
    <source>
        <dbReference type="EMBL" id="TXH85590.1"/>
    </source>
</evidence>
<feature type="region of interest" description="Disordered" evidence="1">
    <location>
        <begin position="1"/>
        <end position="33"/>
    </location>
</feature>
<proteinExistence type="predicted"/>
<evidence type="ECO:0000256" key="2">
    <source>
        <dbReference type="SAM" id="Phobius"/>
    </source>
</evidence>
<keyword evidence="2" id="KW-1133">Transmembrane helix</keyword>
<feature type="compositionally biased region" description="Basic and acidic residues" evidence="1">
    <location>
        <begin position="19"/>
        <end position="28"/>
    </location>
</feature>
<evidence type="ECO:0000313" key="4">
    <source>
        <dbReference type="Proteomes" id="UP000321192"/>
    </source>
</evidence>
<dbReference type="EMBL" id="SSFD01000141">
    <property type="protein sequence ID" value="TXH85590.1"/>
    <property type="molecule type" value="Genomic_DNA"/>
</dbReference>
<accession>A0A5C7SPR6</accession>
<gene>
    <name evidence="3" type="ORF">E6Q80_09515</name>
</gene>
<protein>
    <submittedName>
        <fullName evidence="3">Uncharacterized protein</fullName>
    </submittedName>
</protein>
<sequence length="76" mass="8218">MTVPKAQARAPRAPGVSSPERRRNDLLKKKSTAARKATRETFRAFSRLSGVDSGAAALLTIAWAMLMDGNFEGDGR</sequence>
<dbReference type="AlphaFoldDB" id="A0A5C7SPR6"/>
<evidence type="ECO:0000256" key="1">
    <source>
        <dbReference type="SAM" id="MobiDB-lite"/>
    </source>
</evidence>
<organism evidence="3 4">
    <name type="scientific">Thauera aminoaromatica</name>
    <dbReference type="NCBI Taxonomy" id="164330"/>
    <lineage>
        <taxon>Bacteria</taxon>
        <taxon>Pseudomonadati</taxon>
        <taxon>Pseudomonadota</taxon>
        <taxon>Betaproteobacteria</taxon>
        <taxon>Rhodocyclales</taxon>
        <taxon>Zoogloeaceae</taxon>
        <taxon>Thauera</taxon>
    </lineage>
</organism>
<dbReference type="RefSeq" id="WP_276658452.1">
    <property type="nucleotide sequence ID" value="NZ_SSFD01000141.1"/>
</dbReference>